<reference evidence="3" key="1">
    <citation type="submission" date="2021-02" db="EMBL/GenBank/DDBJ databases">
        <authorList>
            <person name="Nowell W R."/>
        </authorList>
    </citation>
    <scope>NUCLEOTIDE SEQUENCE</scope>
</reference>
<evidence type="ECO:0000313" key="6">
    <source>
        <dbReference type="EMBL" id="CAF3778085.1"/>
    </source>
</evidence>
<evidence type="ECO:0000313" key="7">
    <source>
        <dbReference type="Proteomes" id="UP000663829"/>
    </source>
</evidence>
<keyword evidence="2" id="KW-0812">Transmembrane</keyword>
<dbReference type="EMBL" id="CAJNOQ010001334">
    <property type="protein sequence ID" value="CAF0887358.1"/>
    <property type="molecule type" value="Genomic_DNA"/>
</dbReference>
<sequence length="73" mass="8305">MGGHVELSAAELAKLVGYRKYLNTVTDHGRKNIVLSVFAGWGLFGYTMYKMSQSRKKNKPIEYKTDNKVKKAH</sequence>
<dbReference type="EMBL" id="CAJNOK010006620">
    <property type="protein sequence ID" value="CAF1009290.1"/>
    <property type="molecule type" value="Genomic_DNA"/>
</dbReference>
<dbReference type="Proteomes" id="UP000682733">
    <property type="component" value="Unassembled WGS sequence"/>
</dbReference>
<keyword evidence="2" id="KW-1133">Transmembrane helix</keyword>
<dbReference type="EMBL" id="CAJOBC010001334">
    <property type="protein sequence ID" value="CAF3672350.1"/>
    <property type="molecule type" value="Genomic_DNA"/>
</dbReference>
<evidence type="ECO:0000256" key="2">
    <source>
        <dbReference type="SAM" id="Phobius"/>
    </source>
</evidence>
<protein>
    <submittedName>
        <fullName evidence="3">Uncharacterized protein</fullName>
    </submittedName>
</protein>
<evidence type="ECO:0000256" key="1">
    <source>
        <dbReference type="SAM" id="MobiDB-lite"/>
    </source>
</evidence>
<evidence type="ECO:0000313" key="4">
    <source>
        <dbReference type="EMBL" id="CAF1009290.1"/>
    </source>
</evidence>
<proteinExistence type="predicted"/>
<evidence type="ECO:0000313" key="3">
    <source>
        <dbReference type="EMBL" id="CAF0887358.1"/>
    </source>
</evidence>
<dbReference type="InterPro" id="IPR009125">
    <property type="entry name" value="ATPMK"/>
</dbReference>
<keyword evidence="2" id="KW-0472">Membrane</keyword>
<dbReference type="Proteomes" id="UP000681722">
    <property type="component" value="Unassembled WGS sequence"/>
</dbReference>
<name>A0A813YQK2_9BILA</name>
<keyword evidence="7" id="KW-1185">Reference proteome</keyword>
<feature type="compositionally biased region" description="Basic and acidic residues" evidence="1">
    <location>
        <begin position="59"/>
        <end position="73"/>
    </location>
</feature>
<dbReference type="EMBL" id="CAJOBA010006627">
    <property type="protein sequence ID" value="CAF3778085.1"/>
    <property type="molecule type" value="Genomic_DNA"/>
</dbReference>
<evidence type="ECO:0000313" key="5">
    <source>
        <dbReference type="EMBL" id="CAF3672350.1"/>
    </source>
</evidence>
<feature type="transmembrane region" description="Helical" evidence="2">
    <location>
        <begin position="32"/>
        <end position="49"/>
    </location>
</feature>
<feature type="region of interest" description="Disordered" evidence="1">
    <location>
        <begin position="53"/>
        <end position="73"/>
    </location>
</feature>
<dbReference type="Proteomes" id="UP000677228">
    <property type="component" value="Unassembled WGS sequence"/>
</dbReference>
<dbReference type="AlphaFoldDB" id="A0A813YQK2"/>
<comment type="caution">
    <text evidence="3">The sequence shown here is derived from an EMBL/GenBank/DDBJ whole genome shotgun (WGS) entry which is preliminary data.</text>
</comment>
<gene>
    <name evidence="3" type="ORF">GPM918_LOCUS7934</name>
    <name evidence="4" type="ORF">OVA965_LOCUS14959</name>
    <name evidence="5" type="ORF">SRO942_LOCUS7934</name>
    <name evidence="6" type="ORF">TMI583_LOCUS14960</name>
</gene>
<organism evidence="3 7">
    <name type="scientific">Didymodactylos carnosus</name>
    <dbReference type="NCBI Taxonomy" id="1234261"/>
    <lineage>
        <taxon>Eukaryota</taxon>
        <taxon>Metazoa</taxon>
        <taxon>Spiralia</taxon>
        <taxon>Gnathifera</taxon>
        <taxon>Rotifera</taxon>
        <taxon>Eurotatoria</taxon>
        <taxon>Bdelloidea</taxon>
        <taxon>Philodinida</taxon>
        <taxon>Philodinidae</taxon>
        <taxon>Didymodactylos</taxon>
    </lineage>
</organism>
<dbReference type="Pfam" id="PF14960">
    <property type="entry name" value="ATP_synth_reg"/>
    <property type="match status" value="1"/>
</dbReference>
<dbReference type="Proteomes" id="UP000663829">
    <property type="component" value="Unassembled WGS sequence"/>
</dbReference>
<accession>A0A813YQK2</accession>